<comment type="similarity">
    <text evidence="1 2">Belongs to the UPF0102 family.</text>
</comment>
<dbReference type="HAMAP" id="MF_00048">
    <property type="entry name" value="UPF0102"/>
    <property type="match status" value="1"/>
</dbReference>
<dbReference type="Pfam" id="PF02021">
    <property type="entry name" value="UPF0102"/>
    <property type="match status" value="1"/>
</dbReference>
<evidence type="ECO:0000256" key="1">
    <source>
        <dbReference type="ARBA" id="ARBA00006738"/>
    </source>
</evidence>
<comment type="caution">
    <text evidence="3">The sequence shown here is derived from an EMBL/GenBank/DDBJ whole genome shotgun (WGS) entry which is preliminary data.</text>
</comment>
<accession>A0A6B3LSS5</accession>
<dbReference type="PANTHER" id="PTHR34039:SF1">
    <property type="entry name" value="UPF0102 PROTEIN YRAN"/>
    <property type="match status" value="1"/>
</dbReference>
<sequence length="120" mass="13823">MASPISKHLHTGRHGESLAQQYLQEQGYMLLETNYRYKRAEIDIIARKGELLVFAEVKTRASDVFGYPEEAVDARKEKMLLDAAEAYILAIDWQQEIRFDIISVTLTSPPTIVHFEDAFY</sequence>
<dbReference type="InterPro" id="IPR011856">
    <property type="entry name" value="tRNA_endonuc-like_dom_sf"/>
</dbReference>
<dbReference type="CDD" id="cd20736">
    <property type="entry name" value="PoNe_Nuclease"/>
    <property type="match status" value="1"/>
</dbReference>
<dbReference type="Proteomes" id="UP000474777">
    <property type="component" value="Unassembled WGS sequence"/>
</dbReference>
<name>A0A6B3LSS5_9BACT</name>
<proteinExistence type="inferred from homology"/>
<evidence type="ECO:0000313" key="4">
    <source>
        <dbReference type="Proteomes" id="UP000474777"/>
    </source>
</evidence>
<dbReference type="Gene3D" id="3.40.1350.10">
    <property type="match status" value="1"/>
</dbReference>
<protein>
    <recommendedName>
        <fullName evidence="2">UPF0102 protein GXP69_02445</fullName>
    </recommendedName>
</protein>
<dbReference type="GO" id="GO:0003676">
    <property type="term" value="F:nucleic acid binding"/>
    <property type="evidence" value="ECO:0007669"/>
    <property type="project" value="InterPro"/>
</dbReference>
<dbReference type="InterPro" id="IPR011335">
    <property type="entry name" value="Restrct_endonuc-II-like"/>
</dbReference>
<reference evidence="3 4" key="1">
    <citation type="submission" date="2020-02" db="EMBL/GenBank/DDBJ databases">
        <authorList>
            <person name="Kim M.K."/>
        </authorList>
    </citation>
    <scope>NUCLEOTIDE SEQUENCE [LARGE SCALE GENOMIC DNA]</scope>
    <source>
        <strain evidence="3 4">BT327</strain>
    </source>
</reference>
<dbReference type="RefSeq" id="WP_163911928.1">
    <property type="nucleotide sequence ID" value="NZ_JAAGWD010000001.1"/>
</dbReference>
<evidence type="ECO:0000313" key="3">
    <source>
        <dbReference type="EMBL" id="NEM96544.1"/>
    </source>
</evidence>
<dbReference type="InterPro" id="IPR003509">
    <property type="entry name" value="UPF0102_YraN-like"/>
</dbReference>
<gene>
    <name evidence="3" type="ORF">GXP69_02445</name>
</gene>
<dbReference type="EMBL" id="JAAGWD010000001">
    <property type="protein sequence ID" value="NEM96544.1"/>
    <property type="molecule type" value="Genomic_DNA"/>
</dbReference>
<dbReference type="AlphaFoldDB" id="A0A6B3LSS5"/>
<evidence type="ECO:0000256" key="2">
    <source>
        <dbReference type="HAMAP-Rule" id="MF_00048"/>
    </source>
</evidence>
<dbReference type="NCBIfam" id="NF009150">
    <property type="entry name" value="PRK12497.1-3"/>
    <property type="match status" value="1"/>
</dbReference>
<dbReference type="PANTHER" id="PTHR34039">
    <property type="entry name" value="UPF0102 PROTEIN YRAN"/>
    <property type="match status" value="1"/>
</dbReference>
<dbReference type="NCBIfam" id="TIGR00252">
    <property type="entry name" value="YraN family protein"/>
    <property type="match status" value="1"/>
</dbReference>
<dbReference type="SUPFAM" id="SSF52980">
    <property type="entry name" value="Restriction endonuclease-like"/>
    <property type="match status" value="1"/>
</dbReference>
<organism evidence="3 4">
    <name type="scientific">Pontibacter burrus</name>
    <dbReference type="NCBI Taxonomy" id="2704466"/>
    <lineage>
        <taxon>Bacteria</taxon>
        <taxon>Pseudomonadati</taxon>
        <taxon>Bacteroidota</taxon>
        <taxon>Cytophagia</taxon>
        <taxon>Cytophagales</taxon>
        <taxon>Hymenobacteraceae</taxon>
        <taxon>Pontibacter</taxon>
    </lineage>
</organism>
<keyword evidence="4" id="KW-1185">Reference proteome</keyword>